<dbReference type="RefSeq" id="XP_013237906.1">
    <property type="nucleotide sequence ID" value="XM_013382452.1"/>
</dbReference>
<dbReference type="HOGENOM" id="CLU_1409101_0_0_1"/>
<dbReference type="GeneID" id="25259658"/>
<dbReference type="OrthoDB" id="28939at2759"/>
<accession>A0A098VR06</accession>
<gene>
    <name evidence="1" type="ORF">DI09_34p30</name>
</gene>
<dbReference type="Proteomes" id="UP000029725">
    <property type="component" value="Unassembled WGS sequence"/>
</dbReference>
<keyword evidence="2" id="KW-1185">Reference proteome</keyword>
<dbReference type="PANTHER" id="PTHR16537">
    <property type="entry name" value="SJOEGREN SYNDROME/SCLERODERMA AUTOANTIGEN 1"/>
    <property type="match status" value="1"/>
</dbReference>
<reference evidence="1 2" key="1">
    <citation type="submission" date="2014-04" db="EMBL/GenBank/DDBJ databases">
        <title>A new species of microsporidia sheds light on the evolution of extreme parasitism.</title>
        <authorList>
            <person name="Haag K.L."/>
            <person name="James T.Y."/>
            <person name="Larsson R."/>
            <person name="Schaer T.M."/>
            <person name="Refardt D."/>
            <person name="Pombert J.-F."/>
            <person name="Ebert D."/>
        </authorList>
    </citation>
    <scope>NUCLEOTIDE SEQUENCE [LARGE SCALE GENOMIC DNA]</scope>
    <source>
        <strain evidence="1 2">UGP3</strain>
        <tissue evidence="1">Spores</tissue>
    </source>
</reference>
<sequence length="193" mass="21207">MNSKLRLKVAVDLSFASQLVQAIDEKARQVTNSKLYWKNNFKLTMLAACSSSARSTDRFSEALGEKLLQGWAMLDSSCPKCPSIPLMRPRNSEELYCVSCKAYISASNSQAASECLNMKSENAFPVNSFQNQEAAAVVTNALSILQISIAKSLETDAQFMGTSSSSLDAKTLSNVEMKLKLIQMAHDLYSKIK</sequence>
<dbReference type="Pfam" id="PF06677">
    <property type="entry name" value="Auto_anti-p27"/>
    <property type="match status" value="1"/>
</dbReference>
<dbReference type="PANTHER" id="PTHR16537:SF1">
    <property type="entry name" value="PROTEIN ZNRD2"/>
    <property type="match status" value="1"/>
</dbReference>
<evidence type="ECO:0000313" key="1">
    <source>
        <dbReference type="EMBL" id="KGG51452.1"/>
    </source>
</evidence>
<dbReference type="InterPro" id="IPR051888">
    <property type="entry name" value="UPF0148_domain"/>
</dbReference>
<organism evidence="1 2">
    <name type="scientific">Mitosporidium daphniae</name>
    <dbReference type="NCBI Taxonomy" id="1485682"/>
    <lineage>
        <taxon>Eukaryota</taxon>
        <taxon>Fungi</taxon>
        <taxon>Fungi incertae sedis</taxon>
        <taxon>Microsporidia</taxon>
        <taxon>Mitosporidium</taxon>
    </lineage>
</organism>
<comment type="caution">
    <text evidence="1">The sequence shown here is derived from an EMBL/GenBank/DDBJ whole genome shotgun (WGS) entry which is preliminary data.</text>
</comment>
<evidence type="ECO:0000313" key="2">
    <source>
        <dbReference type="Proteomes" id="UP000029725"/>
    </source>
</evidence>
<dbReference type="VEuPathDB" id="MicrosporidiaDB:DI09_34p30"/>
<dbReference type="InterPro" id="IPR009563">
    <property type="entry name" value="SSSCA1"/>
</dbReference>
<protein>
    <submittedName>
        <fullName evidence="1">Uncharacterized protein</fullName>
    </submittedName>
</protein>
<dbReference type="EMBL" id="JMKJ01000277">
    <property type="protein sequence ID" value="KGG51452.1"/>
    <property type="molecule type" value="Genomic_DNA"/>
</dbReference>
<name>A0A098VR06_9MICR</name>
<proteinExistence type="predicted"/>
<dbReference type="AlphaFoldDB" id="A0A098VR06"/>